<reference evidence="2 3" key="1">
    <citation type="submission" date="2023-06" db="EMBL/GenBank/DDBJ databases">
        <title>Actinomycetospora Odt1-22.</title>
        <authorList>
            <person name="Supong K."/>
        </authorList>
    </citation>
    <scope>NUCLEOTIDE SEQUENCE [LARGE SCALE GENOMIC DNA]</scope>
    <source>
        <strain evidence="2 3">Odt1-22</strain>
    </source>
</reference>
<keyword evidence="1" id="KW-0812">Transmembrane</keyword>
<dbReference type="Proteomes" id="UP001231924">
    <property type="component" value="Unassembled WGS sequence"/>
</dbReference>
<gene>
    <name evidence="2" type="ORF">QRT03_31835</name>
</gene>
<keyword evidence="1" id="KW-0472">Membrane</keyword>
<evidence type="ECO:0000256" key="1">
    <source>
        <dbReference type="SAM" id="Phobius"/>
    </source>
</evidence>
<evidence type="ECO:0000313" key="3">
    <source>
        <dbReference type="Proteomes" id="UP001231924"/>
    </source>
</evidence>
<dbReference type="EMBL" id="JASVWF010000013">
    <property type="protein sequence ID" value="MDL5160593.1"/>
    <property type="molecule type" value="Genomic_DNA"/>
</dbReference>
<protein>
    <submittedName>
        <fullName evidence="2">Uncharacterized protein</fullName>
    </submittedName>
</protein>
<feature type="transmembrane region" description="Helical" evidence="1">
    <location>
        <begin position="12"/>
        <end position="35"/>
    </location>
</feature>
<comment type="caution">
    <text evidence="2">The sequence shown here is derived from an EMBL/GenBank/DDBJ whole genome shotgun (WGS) entry which is preliminary data.</text>
</comment>
<name>A0ABT7MIU1_9PSEU</name>
<keyword evidence="3" id="KW-1185">Reference proteome</keyword>
<evidence type="ECO:0000313" key="2">
    <source>
        <dbReference type="EMBL" id="MDL5160593.1"/>
    </source>
</evidence>
<proteinExistence type="predicted"/>
<organism evidence="2 3">
    <name type="scientific">Actinomycetospora termitidis</name>
    <dbReference type="NCBI Taxonomy" id="3053470"/>
    <lineage>
        <taxon>Bacteria</taxon>
        <taxon>Bacillati</taxon>
        <taxon>Actinomycetota</taxon>
        <taxon>Actinomycetes</taxon>
        <taxon>Pseudonocardiales</taxon>
        <taxon>Pseudonocardiaceae</taxon>
        <taxon>Actinomycetospora</taxon>
    </lineage>
</organism>
<accession>A0ABT7MIU1</accession>
<sequence length="102" mass="11410">MQTVVLAAGHPSIAVMLLMILLEIILSVGAIFLFLRMMMGGSRRLSNQYGAAQVQAQDEMTYEEAHEIAAAVNAGEMRTVPSRDQRAYRKAVEMIQHRRSDF</sequence>
<keyword evidence="1" id="KW-1133">Transmembrane helix</keyword>
<dbReference type="RefSeq" id="WP_286057197.1">
    <property type="nucleotide sequence ID" value="NZ_JASVWF010000013.1"/>
</dbReference>